<feature type="region of interest" description="Disordered" evidence="1">
    <location>
        <begin position="173"/>
        <end position="237"/>
    </location>
</feature>
<comment type="caution">
    <text evidence="2">The sequence shown here is derived from an EMBL/GenBank/DDBJ whole genome shotgun (WGS) entry which is preliminary data.</text>
</comment>
<gene>
    <name evidence="2" type="ORF">HO173_010450</name>
</gene>
<feature type="compositionally biased region" description="Low complexity" evidence="1">
    <location>
        <begin position="217"/>
        <end position="229"/>
    </location>
</feature>
<feature type="compositionally biased region" description="Basic residues" evidence="1">
    <location>
        <begin position="379"/>
        <end position="389"/>
    </location>
</feature>
<dbReference type="GeneID" id="59292096"/>
<sequence>MSQTTVEIKRGHLTKATDLGGGAKEPATAYSLSILDDEPMGLDVLSALDQAATNYIEYSKTMRATTPATPQGTGLCVSRVHSPALLQSYSTDQGAGVARQYLPMTAAQQSGFLQVAGRASLQGAVGHNANLTNRSKSRRQNNNVNFISEYVAEADFDQNDFSGLKAKQKVFEKGGLKKQPHRRRSRTDSKIAFLQRGRRGRRGKRSSPQHRYPPNQSFSSAAPSAIPEPADGEYPAASHPEYQQLLPNAQANSIAQPNTQLQPASQLQPNPTPSPHLPVAICHDCNARINDLSGSPHDLPTPCPPCQRARVYRPSEEKPPPTPKTKRSIPPSAARSTTGGPSSLEINHRDQSQTVDGVSAYSHRPGAEAAWWGRAGKGAGRRLRRSRQR</sequence>
<organism evidence="2 3">
    <name type="scientific">Letharia columbiana</name>
    <dbReference type="NCBI Taxonomy" id="112416"/>
    <lineage>
        <taxon>Eukaryota</taxon>
        <taxon>Fungi</taxon>
        <taxon>Dikarya</taxon>
        <taxon>Ascomycota</taxon>
        <taxon>Pezizomycotina</taxon>
        <taxon>Lecanoromycetes</taxon>
        <taxon>OSLEUM clade</taxon>
        <taxon>Lecanoromycetidae</taxon>
        <taxon>Lecanorales</taxon>
        <taxon>Lecanorineae</taxon>
        <taxon>Parmeliaceae</taxon>
        <taxon>Letharia</taxon>
    </lineage>
</organism>
<proteinExistence type="predicted"/>
<feature type="region of interest" description="Disordered" evidence="1">
    <location>
        <begin position="311"/>
        <end position="389"/>
    </location>
</feature>
<dbReference type="Proteomes" id="UP000578531">
    <property type="component" value="Unassembled WGS sequence"/>
</dbReference>
<evidence type="ECO:0000313" key="2">
    <source>
        <dbReference type="EMBL" id="KAF6231307.1"/>
    </source>
</evidence>
<feature type="compositionally biased region" description="Basic residues" evidence="1">
    <location>
        <begin position="176"/>
        <end position="185"/>
    </location>
</feature>
<reference evidence="2 3" key="1">
    <citation type="journal article" date="2020" name="Genomics">
        <title>Complete, high-quality genomes from long-read metagenomic sequencing of two wolf lichen thalli reveals enigmatic genome architecture.</title>
        <authorList>
            <person name="McKenzie S.K."/>
            <person name="Walston R.F."/>
            <person name="Allen J.L."/>
        </authorList>
    </citation>
    <scope>NUCLEOTIDE SEQUENCE [LARGE SCALE GENOMIC DNA]</scope>
    <source>
        <strain evidence="2">WasteWater2</strain>
    </source>
</reference>
<evidence type="ECO:0000256" key="1">
    <source>
        <dbReference type="SAM" id="MobiDB-lite"/>
    </source>
</evidence>
<name>A0A8H6FMK6_9LECA</name>
<feature type="compositionally biased region" description="Polar residues" evidence="1">
    <location>
        <begin position="334"/>
        <end position="345"/>
    </location>
</feature>
<feature type="compositionally biased region" description="Basic residues" evidence="1">
    <location>
        <begin position="196"/>
        <end position="208"/>
    </location>
</feature>
<dbReference type="RefSeq" id="XP_037160740.1">
    <property type="nucleotide sequence ID" value="XM_037312335.1"/>
</dbReference>
<dbReference type="AlphaFoldDB" id="A0A8H6FMK6"/>
<protein>
    <submittedName>
        <fullName evidence="2">Uncharacterized protein</fullName>
    </submittedName>
</protein>
<evidence type="ECO:0000313" key="3">
    <source>
        <dbReference type="Proteomes" id="UP000578531"/>
    </source>
</evidence>
<dbReference type="EMBL" id="JACCJC010000058">
    <property type="protein sequence ID" value="KAF6231307.1"/>
    <property type="molecule type" value="Genomic_DNA"/>
</dbReference>
<accession>A0A8H6FMK6</accession>
<keyword evidence="3" id="KW-1185">Reference proteome</keyword>